<protein>
    <submittedName>
        <fullName evidence="1">Uncharacterized protein</fullName>
    </submittedName>
</protein>
<dbReference type="AlphaFoldDB" id="A0A383TII1"/>
<name>A0A383TII1_9LACT</name>
<evidence type="ECO:0000313" key="1">
    <source>
        <dbReference type="EMBL" id="SYZ79925.1"/>
    </source>
</evidence>
<gene>
    <name evidence="1" type="ORF">TART1_2801</name>
</gene>
<accession>A0A383TII1</accession>
<dbReference type="Proteomes" id="UP000262072">
    <property type="component" value="Unassembled WGS sequence"/>
</dbReference>
<sequence length="72" mass="7945">MNEAAGAIVKLYPRCLKRILSIEIRASITGCGKNFVIGRNNRIMGLFPLFGYIVTEIAIFTKNTSDINLLGL</sequence>
<dbReference type="EMBL" id="UNRR01000041">
    <property type="protein sequence ID" value="SYZ79925.1"/>
    <property type="molecule type" value="Genomic_DNA"/>
</dbReference>
<evidence type="ECO:0000313" key="2">
    <source>
        <dbReference type="Proteomes" id="UP000262072"/>
    </source>
</evidence>
<organism evidence="1 2">
    <name type="scientific">Trichococcus shcherbakoviae</name>
    <dbReference type="NCBI Taxonomy" id="2094020"/>
    <lineage>
        <taxon>Bacteria</taxon>
        <taxon>Bacillati</taxon>
        <taxon>Bacillota</taxon>
        <taxon>Bacilli</taxon>
        <taxon>Lactobacillales</taxon>
        <taxon>Carnobacteriaceae</taxon>
        <taxon>Trichococcus</taxon>
    </lineage>
</organism>
<reference evidence="2" key="1">
    <citation type="submission" date="2018-05" db="EMBL/GenBank/DDBJ databases">
        <authorList>
            <person name="Strepis N."/>
        </authorList>
    </citation>
    <scope>NUCLEOTIDE SEQUENCE [LARGE SCALE GENOMIC DNA]</scope>
</reference>
<proteinExistence type="predicted"/>